<name>A0A9P4KFS9_9PLEO</name>
<sequence length="198" mass="22478">MDALNECDDSDGERKKFLSSIINLQDKTGEDLFVTSRSNGEIAKRFKITLSLQICANKGDAGDYFGGQMSLLQSDIWDKGLRDTVRSEISNAADGIFLLAQLPMNSLPNQPTKGHVKEVLQRLAKEVDRLAETYEQAMERIQDPLANLRIVFWDGLFMPKDRSLPQSFKMPLLSDHVQKRLMKITFRTFQSYDLCAPD</sequence>
<dbReference type="AlphaFoldDB" id="A0A9P4KFS9"/>
<comment type="caution">
    <text evidence="1">The sequence shown here is derived from an EMBL/GenBank/DDBJ whole genome shotgun (WGS) entry which is preliminary data.</text>
</comment>
<dbReference type="PANTHER" id="PTHR10039">
    <property type="entry name" value="AMELOGENIN"/>
    <property type="match status" value="1"/>
</dbReference>
<evidence type="ECO:0000313" key="2">
    <source>
        <dbReference type="Proteomes" id="UP000800093"/>
    </source>
</evidence>
<accession>A0A9P4KFS9</accession>
<keyword evidence="2" id="KW-1185">Reference proteome</keyword>
<proteinExistence type="predicted"/>
<gene>
    <name evidence="1" type="ORF">CC78DRAFT_543167</name>
</gene>
<dbReference type="OrthoDB" id="195446at2759"/>
<dbReference type="Proteomes" id="UP000800093">
    <property type="component" value="Unassembled WGS sequence"/>
</dbReference>
<dbReference type="EMBL" id="ML986604">
    <property type="protein sequence ID" value="KAF2265645.1"/>
    <property type="molecule type" value="Genomic_DNA"/>
</dbReference>
<dbReference type="PANTHER" id="PTHR10039:SF15">
    <property type="entry name" value="NACHT DOMAIN-CONTAINING PROTEIN"/>
    <property type="match status" value="1"/>
</dbReference>
<protein>
    <submittedName>
        <fullName evidence="1">Uncharacterized protein</fullName>
    </submittedName>
</protein>
<organism evidence="1 2">
    <name type="scientific">Lojkania enalia</name>
    <dbReference type="NCBI Taxonomy" id="147567"/>
    <lineage>
        <taxon>Eukaryota</taxon>
        <taxon>Fungi</taxon>
        <taxon>Dikarya</taxon>
        <taxon>Ascomycota</taxon>
        <taxon>Pezizomycotina</taxon>
        <taxon>Dothideomycetes</taxon>
        <taxon>Pleosporomycetidae</taxon>
        <taxon>Pleosporales</taxon>
        <taxon>Pleosporales incertae sedis</taxon>
        <taxon>Lojkania</taxon>
    </lineage>
</organism>
<evidence type="ECO:0000313" key="1">
    <source>
        <dbReference type="EMBL" id="KAF2265645.1"/>
    </source>
</evidence>
<reference evidence="2" key="1">
    <citation type="journal article" date="2020" name="Stud. Mycol.">
        <title>101 Dothideomycetes genomes: A test case for predicting lifestyles and emergence of pathogens.</title>
        <authorList>
            <person name="Haridas S."/>
            <person name="Albert R."/>
            <person name="Binder M."/>
            <person name="Bloem J."/>
            <person name="LaButti K."/>
            <person name="Salamov A."/>
            <person name="Andreopoulos B."/>
            <person name="Baker S."/>
            <person name="Barry K."/>
            <person name="Bills G."/>
            <person name="Bluhm B."/>
            <person name="Cannon C."/>
            <person name="Castanera R."/>
            <person name="Culley D."/>
            <person name="Daum C."/>
            <person name="Ezra D."/>
            <person name="Gonzalez J."/>
            <person name="Henrissat B."/>
            <person name="Kuo A."/>
            <person name="Liang C."/>
            <person name="Lipzen A."/>
            <person name="Lutzoni F."/>
            <person name="Magnuson J."/>
            <person name="Mondo S."/>
            <person name="Nolan M."/>
            <person name="Ohm R."/>
            <person name="Pangilinan J."/>
            <person name="Park H.-J."/>
            <person name="Ramirez L."/>
            <person name="Alfaro M."/>
            <person name="Sun H."/>
            <person name="Tritt A."/>
            <person name="Yoshinaga Y."/>
            <person name="Zwiers L.-H."/>
            <person name="Turgeon B."/>
            <person name="Goodwin S."/>
            <person name="Spatafora J."/>
            <person name="Crous P."/>
            <person name="Grigoriev I."/>
        </authorList>
    </citation>
    <scope>NUCLEOTIDE SEQUENCE [LARGE SCALE GENOMIC DNA]</scope>
    <source>
        <strain evidence="2">CBS 304.66</strain>
    </source>
</reference>